<feature type="transmembrane region" description="Helical" evidence="1">
    <location>
        <begin position="102"/>
        <end position="123"/>
    </location>
</feature>
<proteinExistence type="predicted"/>
<dbReference type="EMBL" id="SRLE01000002">
    <property type="protein sequence ID" value="TGD75712.1"/>
    <property type="molecule type" value="Genomic_DNA"/>
</dbReference>
<keyword evidence="1" id="KW-1133">Transmembrane helix</keyword>
<comment type="caution">
    <text evidence="2">The sequence shown here is derived from an EMBL/GenBank/DDBJ whole genome shotgun (WGS) entry which is preliminary data.</text>
</comment>
<dbReference type="RefSeq" id="WP_135440964.1">
    <property type="nucleotide sequence ID" value="NZ_SRLE01000002.1"/>
</dbReference>
<sequence length="179" mass="19077">MYLLTGVVLLAVGTAGLYWSWRRLRFAGAWLVTTSWLVIGMSLWAWCAGLGAEIGLAAGLLGLSLCGGALVALNLELRRRRALAEAATGRIEITPRSWGRHLLLFVVSVPLAGAAAIIGSVYLCRLLPWHPTNEMALAVFLAPVVWGLAAFWACADPRPARPALACLAFAALPAGLLYL</sequence>
<evidence type="ECO:0000256" key="1">
    <source>
        <dbReference type="SAM" id="Phobius"/>
    </source>
</evidence>
<keyword evidence="1" id="KW-0472">Membrane</keyword>
<dbReference type="Proteomes" id="UP000298050">
    <property type="component" value="Unassembled WGS sequence"/>
</dbReference>
<keyword evidence="3" id="KW-1185">Reference proteome</keyword>
<organism evidence="2 3">
    <name type="scientific">Mangrovimicrobium sediminis</name>
    <dbReference type="NCBI Taxonomy" id="2562682"/>
    <lineage>
        <taxon>Bacteria</taxon>
        <taxon>Pseudomonadati</taxon>
        <taxon>Pseudomonadota</taxon>
        <taxon>Gammaproteobacteria</taxon>
        <taxon>Cellvibrionales</taxon>
        <taxon>Halieaceae</taxon>
        <taxon>Mangrovimicrobium</taxon>
    </lineage>
</organism>
<gene>
    <name evidence="2" type="ORF">E4634_02195</name>
</gene>
<feature type="transmembrane region" description="Helical" evidence="1">
    <location>
        <begin position="135"/>
        <end position="155"/>
    </location>
</feature>
<feature type="transmembrane region" description="Helical" evidence="1">
    <location>
        <begin position="52"/>
        <end position="73"/>
    </location>
</feature>
<evidence type="ECO:0000313" key="2">
    <source>
        <dbReference type="EMBL" id="TGD75712.1"/>
    </source>
</evidence>
<reference evidence="2 3" key="1">
    <citation type="submission" date="2019-04" db="EMBL/GenBank/DDBJ databases">
        <title>Taxonomy of novel Haliea sp. from mangrove soil of West Coast of India.</title>
        <authorList>
            <person name="Verma A."/>
            <person name="Kumar P."/>
            <person name="Krishnamurthi S."/>
        </authorList>
    </citation>
    <scope>NUCLEOTIDE SEQUENCE [LARGE SCALE GENOMIC DNA]</scope>
    <source>
        <strain evidence="2 3">SAOS-164</strain>
    </source>
</reference>
<evidence type="ECO:0000313" key="3">
    <source>
        <dbReference type="Proteomes" id="UP000298050"/>
    </source>
</evidence>
<feature type="transmembrane region" description="Helical" evidence="1">
    <location>
        <begin position="6"/>
        <end position="21"/>
    </location>
</feature>
<name>A0A4Z0M7P6_9GAMM</name>
<dbReference type="OrthoDB" id="5739568at2"/>
<feature type="transmembrane region" description="Helical" evidence="1">
    <location>
        <begin position="28"/>
        <end position="46"/>
    </location>
</feature>
<keyword evidence="1" id="KW-0812">Transmembrane</keyword>
<accession>A0A4Z0M7P6</accession>
<dbReference type="AlphaFoldDB" id="A0A4Z0M7P6"/>
<protein>
    <submittedName>
        <fullName evidence="2">Uncharacterized protein</fullName>
    </submittedName>
</protein>